<dbReference type="RefSeq" id="WP_122921441.1">
    <property type="nucleotide sequence ID" value="NZ_RHHQ01000028.1"/>
</dbReference>
<dbReference type="EMBL" id="RHHQ01000028">
    <property type="protein sequence ID" value="RNB79590.1"/>
    <property type="molecule type" value="Genomic_DNA"/>
</dbReference>
<feature type="domain" description="Histidine kinase" evidence="9">
    <location>
        <begin position="316"/>
        <end position="418"/>
    </location>
</feature>
<keyword evidence="8" id="KW-0472">Membrane</keyword>
<keyword evidence="8" id="KW-0812">Transmembrane</keyword>
<protein>
    <recommendedName>
        <fullName evidence="2">histidine kinase</fullName>
        <ecNumber evidence="2">2.7.13.3</ecNumber>
    </recommendedName>
</protein>
<keyword evidence="4" id="KW-0547">Nucleotide-binding</keyword>
<evidence type="ECO:0000313" key="11">
    <source>
        <dbReference type="Proteomes" id="UP000271031"/>
    </source>
</evidence>
<feature type="transmembrane region" description="Helical" evidence="8">
    <location>
        <begin position="5"/>
        <end position="24"/>
    </location>
</feature>
<evidence type="ECO:0000256" key="1">
    <source>
        <dbReference type="ARBA" id="ARBA00000085"/>
    </source>
</evidence>
<dbReference type="OrthoDB" id="1674512at2"/>
<dbReference type="GO" id="GO:0004673">
    <property type="term" value="F:protein histidine kinase activity"/>
    <property type="evidence" value="ECO:0007669"/>
    <property type="project" value="UniProtKB-EC"/>
</dbReference>
<keyword evidence="8" id="KW-1133">Transmembrane helix</keyword>
<dbReference type="InterPro" id="IPR005467">
    <property type="entry name" value="His_kinase_dom"/>
</dbReference>
<evidence type="ECO:0000259" key="9">
    <source>
        <dbReference type="PROSITE" id="PS50109"/>
    </source>
</evidence>
<keyword evidence="5 10" id="KW-0418">Kinase</keyword>
<name>A0A3M8CUW3_9BACL</name>
<dbReference type="PANTHER" id="PTHR43065:SF46">
    <property type="entry name" value="C4-DICARBOXYLATE TRANSPORT SENSOR PROTEIN DCTB"/>
    <property type="match status" value="1"/>
</dbReference>
<dbReference type="PROSITE" id="PS50109">
    <property type="entry name" value="HIS_KIN"/>
    <property type="match status" value="1"/>
</dbReference>
<dbReference type="PRINTS" id="PR00344">
    <property type="entry name" value="BCTRLSENSOR"/>
</dbReference>
<proteinExistence type="predicted"/>
<dbReference type="AlphaFoldDB" id="A0A3M8CUW3"/>
<accession>A0A3M8CUW3</accession>
<reference evidence="10 11" key="1">
    <citation type="submission" date="2018-10" db="EMBL/GenBank/DDBJ databases">
        <title>Phylogenomics of Brevibacillus.</title>
        <authorList>
            <person name="Dunlap C."/>
        </authorList>
    </citation>
    <scope>NUCLEOTIDE SEQUENCE [LARGE SCALE GENOMIC DNA]</scope>
    <source>
        <strain evidence="10 11">JCM 15716</strain>
    </source>
</reference>
<dbReference type="EC" id="2.7.13.3" evidence="2"/>
<dbReference type="CDD" id="cd00075">
    <property type="entry name" value="HATPase"/>
    <property type="match status" value="1"/>
</dbReference>
<dbReference type="Pfam" id="PF02518">
    <property type="entry name" value="HATPase_c"/>
    <property type="match status" value="1"/>
</dbReference>
<feature type="transmembrane region" description="Helical" evidence="8">
    <location>
        <begin position="53"/>
        <end position="74"/>
    </location>
</feature>
<feature type="transmembrane region" description="Helical" evidence="8">
    <location>
        <begin position="115"/>
        <end position="135"/>
    </location>
</feature>
<evidence type="ECO:0000313" key="10">
    <source>
        <dbReference type="EMBL" id="RNB79590.1"/>
    </source>
</evidence>
<dbReference type="Gene3D" id="3.30.565.10">
    <property type="entry name" value="Histidine kinase-like ATPase, C-terminal domain"/>
    <property type="match status" value="1"/>
</dbReference>
<keyword evidence="3" id="KW-0808">Transferase</keyword>
<keyword evidence="11" id="KW-1185">Reference proteome</keyword>
<organism evidence="10 11">
    <name type="scientific">Brevibacillus fluminis</name>
    <dbReference type="NCBI Taxonomy" id="511487"/>
    <lineage>
        <taxon>Bacteria</taxon>
        <taxon>Bacillati</taxon>
        <taxon>Bacillota</taxon>
        <taxon>Bacilli</taxon>
        <taxon>Bacillales</taxon>
        <taxon>Paenibacillaceae</taxon>
        <taxon>Brevibacillus</taxon>
    </lineage>
</organism>
<dbReference type="SMART" id="SM00387">
    <property type="entry name" value="HATPase_c"/>
    <property type="match status" value="1"/>
</dbReference>
<keyword evidence="7" id="KW-0902">Two-component regulatory system</keyword>
<dbReference type="GO" id="GO:0005524">
    <property type="term" value="F:ATP binding"/>
    <property type="evidence" value="ECO:0007669"/>
    <property type="project" value="UniProtKB-KW"/>
</dbReference>
<feature type="transmembrane region" description="Helical" evidence="8">
    <location>
        <begin position="141"/>
        <end position="168"/>
    </location>
</feature>
<evidence type="ECO:0000256" key="7">
    <source>
        <dbReference type="ARBA" id="ARBA00023012"/>
    </source>
</evidence>
<dbReference type="InterPro" id="IPR003594">
    <property type="entry name" value="HATPase_dom"/>
</dbReference>
<gene>
    <name evidence="10" type="ORF">EDM56_29135</name>
</gene>
<keyword evidence="6" id="KW-0067">ATP-binding</keyword>
<sequence>MRETFYMFLLMLVVVPLAGEWKFYPFTNDFRVSFGTTAFFFFLLWLPRIPAYLSGLAVGIAVVLFRFGLDWFYAAEGFSASSSLLSLVPVFFFYLSFGCFYSLFRINRFHHRPLLVGLLGTGVEILGNIIELLLREPASDIFTIATLGKITAFAILRSFFVLSFFALIELRQSQRLEAQQRKRHAHILMLVSDLYEESILLKKNLRHSEEITRNCYDFYRKLKEHPLGQSEAFAQTALHIAGQVHEIKKDNQRIYAGLSKMISNENATDEMPLAELGRIAVRANLKYARLVGKEIEIDWRCDLPETPFPIYTTLSLLNNLVTNAIEAIPESGRIAIVIRQEGSWVILQVTDNGPGIKAKDPQVLFTPGFTTKFDLTGQPSTGIGLTYVKEVVDSLNGHVTVDSVPGETTFTVKLPMQQIICKPT</sequence>
<evidence type="ECO:0000256" key="6">
    <source>
        <dbReference type="ARBA" id="ARBA00022840"/>
    </source>
</evidence>
<dbReference type="GO" id="GO:0000160">
    <property type="term" value="P:phosphorelay signal transduction system"/>
    <property type="evidence" value="ECO:0007669"/>
    <property type="project" value="UniProtKB-KW"/>
</dbReference>
<comment type="caution">
    <text evidence="10">The sequence shown here is derived from an EMBL/GenBank/DDBJ whole genome shotgun (WGS) entry which is preliminary data.</text>
</comment>
<evidence type="ECO:0000256" key="4">
    <source>
        <dbReference type="ARBA" id="ARBA00022741"/>
    </source>
</evidence>
<feature type="transmembrane region" description="Helical" evidence="8">
    <location>
        <begin position="80"/>
        <end position="103"/>
    </location>
</feature>
<evidence type="ECO:0000256" key="3">
    <source>
        <dbReference type="ARBA" id="ARBA00022679"/>
    </source>
</evidence>
<evidence type="ECO:0000256" key="5">
    <source>
        <dbReference type="ARBA" id="ARBA00022777"/>
    </source>
</evidence>
<comment type="catalytic activity">
    <reaction evidence="1">
        <text>ATP + protein L-histidine = ADP + protein N-phospho-L-histidine.</text>
        <dbReference type="EC" id="2.7.13.3"/>
    </reaction>
</comment>
<dbReference type="InterPro" id="IPR004358">
    <property type="entry name" value="Sig_transdc_His_kin-like_C"/>
</dbReference>
<dbReference type="Proteomes" id="UP000271031">
    <property type="component" value="Unassembled WGS sequence"/>
</dbReference>
<evidence type="ECO:0000256" key="8">
    <source>
        <dbReference type="SAM" id="Phobius"/>
    </source>
</evidence>
<evidence type="ECO:0000256" key="2">
    <source>
        <dbReference type="ARBA" id="ARBA00012438"/>
    </source>
</evidence>
<dbReference type="InterPro" id="IPR036890">
    <property type="entry name" value="HATPase_C_sf"/>
</dbReference>
<dbReference type="PANTHER" id="PTHR43065">
    <property type="entry name" value="SENSOR HISTIDINE KINASE"/>
    <property type="match status" value="1"/>
</dbReference>
<dbReference type="SUPFAM" id="SSF55874">
    <property type="entry name" value="ATPase domain of HSP90 chaperone/DNA topoisomerase II/histidine kinase"/>
    <property type="match status" value="1"/>
</dbReference>